<dbReference type="InterPro" id="IPR013783">
    <property type="entry name" value="Ig-like_fold"/>
</dbReference>
<dbReference type="Pfam" id="PF12801">
    <property type="entry name" value="Fer4_5"/>
    <property type="match status" value="1"/>
</dbReference>
<keyword evidence="7" id="KW-0812">Transmembrane</keyword>
<evidence type="ECO:0000256" key="5">
    <source>
        <dbReference type="ARBA" id="ARBA00023004"/>
    </source>
</evidence>
<keyword evidence="2" id="KW-0004">4Fe-4S</keyword>
<sequence>MSESRRIIPILPSELLGGVEAAHKVQARATQGRFTRWRTATLWATQLFFLVLPWLNWNGRQMVLFDIEAQRFYLGGLVLLPQDLIFLAGLLVFSAMLLFVTTTLYGRLWCGFSCPQTVYTELFMWVERRMEGDRHRRLQLDRAGWTFDKLWRRGGKQLGWVLISLATGLTFVGWFTPLRELAASAWQGQLGFWDGFWALFYGGFCYLNAGVLREKVCLHMCPYGRFQSALMDADTRIVAYDRARGEPRGSQQGGACIDCTICVQVCPTGIDIRDGLQAACIGCGVCIDACDAVMDKIGQPRGLVRMATQRTLAASGRAQPAPQAPAWHQRRVHMYLGIMGALLAALAWSLAVRPDVRVNVMRDRGVMARVLDEGAIENVYRVRLMSQTEQPLQVDLQLGGLEGAALQAPAVVLAPLEDRWVQVSVRLPAQQVARLAGQTLPLQFEVATRTSQGTSRVAEGSTFGVPR</sequence>
<evidence type="ECO:0000256" key="2">
    <source>
        <dbReference type="ARBA" id="ARBA00022485"/>
    </source>
</evidence>
<keyword evidence="7" id="KW-1133">Transmembrane helix</keyword>
<evidence type="ECO:0000256" key="7">
    <source>
        <dbReference type="SAM" id="Phobius"/>
    </source>
</evidence>
<keyword evidence="5" id="KW-0408">Iron</keyword>
<evidence type="ECO:0000313" key="9">
    <source>
        <dbReference type="EMBL" id="TBO31200.1"/>
    </source>
</evidence>
<keyword evidence="3" id="KW-0479">Metal-binding</keyword>
<evidence type="ECO:0000313" key="10">
    <source>
        <dbReference type="Proteomes" id="UP000292120"/>
    </source>
</evidence>
<dbReference type="Pfam" id="PF11614">
    <property type="entry name" value="FixG_C"/>
    <property type="match status" value="1"/>
</dbReference>
<keyword evidence="7" id="KW-0472">Membrane</keyword>
<keyword evidence="4" id="KW-0249">Electron transport</keyword>
<accession>A0A4Q9GYX8</accession>
<keyword evidence="1" id="KW-0813">Transport</keyword>
<dbReference type="GO" id="GO:0005886">
    <property type="term" value="C:plasma membrane"/>
    <property type="evidence" value="ECO:0007669"/>
    <property type="project" value="TreeGrafter"/>
</dbReference>
<dbReference type="GO" id="GO:0051539">
    <property type="term" value="F:4 iron, 4 sulfur cluster binding"/>
    <property type="evidence" value="ECO:0007669"/>
    <property type="project" value="UniProtKB-KW"/>
</dbReference>
<keyword evidence="10" id="KW-1185">Reference proteome</keyword>
<dbReference type="EMBL" id="SIXI01000003">
    <property type="protein sequence ID" value="TBO31200.1"/>
    <property type="molecule type" value="Genomic_DNA"/>
</dbReference>
<evidence type="ECO:0000259" key="8">
    <source>
        <dbReference type="PROSITE" id="PS51379"/>
    </source>
</evidence>
<proteinExistence type="predicted"/>
<dbReference type="PROSITE" id="PS00198">
    <property type="entry name" value="4FE4S_FER_1"/>
    <property type="match status" value="1"/>
</dbReference>
<dbReference type="InterPro" id="IPR017900">
    <property type="entry name" value="4Fe4S_Fe_S_CS"/>
</dbReference>
<dbReference type="SUPFAM" id="SSF54862">
    <property type="entry name" value="4Fe-4S ferredoxins"/>
    <property type="match status" value="1"/>
</dbReference>
<dbReference type="Pfam" id="PF13746">
    <property type="entry name" value="Fer4_18"/>
    <property type="match status" value="2"/>
</dbReference>
<dbReference type="InterPro" id="IPR014116">
    <property type="entry name" value="Cyt_c_oxidase_cbb3_FixG"/>
</dbReference>
<dbReference type="OrthoDB" id="9811700at2"/>
<protein>
    <submittedName>
        <fullName evidence="9">Cytochrome c oxidase accessory protein CcoG</fullName>
    </submittedName>
</protein>
<dbReference type="InterPro" id="IPR032879">
    <property type="entry name" value="FixG_C"/>
</dbReference>
<dbReference type="AlphaFoldDB" id="A0A4Q9GYX8"/>
<dbReference type="Proteomes" id="UP000292120">
    <property type="component" value="Unassembled WGS sequence"/>
</dbReference>
<evidence type="ECO:0000256" key="6">
    <source>
        <dbReference type="ARBA" id="ARBA00023014"/>
    </source>
</evidence>
<feature type="transmembrane region" description="Helical" evidence="7">
    <location>
        <begin position="37"/>
        <end position="55"/>
    </location>
</feature>
<keyword evidence="6" id="KW-0411">Iron-sulfur</keyword>
<dbReference type="Gene3D" id="2.60.40.10">
    <property type="entry name" value="Immunoglobulins"/>
    <property type="match status" value="1"/>
</dbReference>
<feature type="transmembrane region" description="Helical" evidence="7">
    <location>
        <begin position="195"/>
        <end position="212"/>
    </location>
</feature>
<evidence type="ECO:0000256" key="3">
    <source>
        <dbReference type="ARBA" id="ARBA00022723"/>
    </source>
</evidence>
<evidence type="ECO:0000256" key="1">
    <source>
        <dbReference type="ARBA" id="ARBA00022448"/>
    </source>
</evidence>
<comment type="caution">
    <text evidence="9">The sequence shown here is derived from an EMBL/GenBank/DDBJ whole genome shotgun (WGS) entry which is preliminary data.</text>
</comment>
<feature type="domain" description="4Fe-4S ferredoxin-type" evidence="8">
    <location>
        <begin position="245"/>
        <end position="275"/>
    </location>
</feature>
<dbReference type="GO" id="GO:0046872">
    <property type="term" value="F:metal ion binding"/>
    <property type="evidence" value="ECO:0007669"/>
    <property type="project" value="UniProtKB-KW"/>
</dbReference>
<dbReference type="InterPro" id="IPR017896">
    <property type="entry name" value="4Fe4S_Fe-S-bd"/>
</dbReference>
<feature type="transmembrane region" description="Helical" evidence="7">
    <location>
        <begin position="158"/>
        <end position="175"/>
    </location>
</feature>
<dbReference type="PROSITE" id="PS51379">
    <property type="entry name" value="4FE4S_FER_2"/>
    <property type="match status" value="1"/>
</dbReference>
<dbReference type="NCBIfam" id="TIGR02745">
    <property type="entry name" value="ccoG_rdxA_fixG"/>
    <property type="match status" value="1"/>
</dbReference>
<reference evidence="9 10" key="1">
    <citation type="submission" date="2019-02" db="EMBL/GenBank/DDBJ databases">
        <title>Aquabacterium sp. strain KMB7.</title>
        <authorList>
            <person name="Chen W.-M."/>
        </authorList>
    </citation>
    <scope>NUCLEOTIDE SEQUENCE [LARGE SCALE GENOMIC DNA]</scope>
    <source>
        <strain evidence="9 10">KMB7</strain>
    </source>
</reference>
<dbReference type="InterPro" id="IPR051684">
    <property type="entry name" value="Electron_Trans/Redox"/>
</dbReference>
<gene>
    <name evidence="9" type="primary">ccoG</name>
    <name evidence="9" type="ORF">EYS42_08090</name>
</gene>
<dbReference type="PANTHER" id="PTHR30176:SF3">
    <property type="entry name" value="FERREDOXIN-TYPE PROTEIN NAPH"/>
    <property type="match status" value="1"/>
</dbReference>
<feature type="transmembrane region" description="Helical" evidence="7">
    <location>
        <begin position="84"/>
        <end position="105"/>
    </location>
</feature>
<dbReference type="RefSeq" id="WP_130967624.1">
    <property type="nucleotide sequence ID" value="NZ_SIXI01000003.1"/>
</dbReference>
<feature type="transmembrane region" description="Helical" evidence="7">
    <location>
        <begin position="332"/>
        <end position="351"/>
    </location>
</feature>
<dbReference type="PANTHER" id="PTHR30176">
    <property type="entry name" value="FERREDOXIN-TYPE PROTEIN NAPH"/>
    <property type="match status" value="1"/>
</dbReference>
<name>A0A4Q9GYX8_9BURK</name>
<organism evidence="9 10">
    <name type="scientific">Aquabacterium lacunae</name>
    <dbReference type="NCBI Taxonomy" id="2528630"/>
    <lineage>
        <taxon>Bacteria</taxon>
        <taxon>Pseudomonadati</taxon>
        <taxon>Pseudomonadota</taxon>
        <taxon>Betaproteobacteria</taxon>
        <taxon>Burkholderiales</taxon>
        <taxon>Aquabacterium</taxon>
    </lineage>
</organism>
<evidence type="ECO:0000256" key="4">
    <source>
        <dbReference type="ARBA" id="ARBA00022982"/>
    </source>
</evidence>